<dbReference type="Proteomes" id="UP000008084">
    <property type="component" value="Chromosome"/>
</dbReference>
<reference evidence="4 5" key="1">
    <citation type="journal article" date="2011" name="J. Bacteriol.">
        <title>Complete genome sequence of Yersinia enterocolitica subsp. palearctica serogroup O:3.</title>
        <authorList>
            <person name="Batzilla J."/>
            <person name="Hoper D."/>
            <person name="Antonenka U."/>
            <person name="Heesemann J."/>
            <person name="Rakin A."/>
        </authorList>
    </citation>
    <scope>NUCLEOTIDE SEQUENCE [LARGE SCALE GENOMIC DNA]</scope>
    <source>
        <strain evidence="5">DSM 13030 / CIP 106945 / Y11</strain>
    </source>
</reference>
<keyword evidence="2" id="KW-0812">Transmembrane</keyword>
<dbReference type="AlphaFoldDB" id="A0A0H3P0H7"/>
<evidence type="ECO:0000259" key="3">
    <source>
        <dbReference type="Pfam" id="PF12528"/>
    </source>
</evidence>
<gene>
    <name evidence="4" type="ordered locus">Y11_40731</name>
</gene>
<dbReference type="InterPro" id="IPR012902">
    <property type="entry name" value="N_methyl_site"/>
</dbReference>
<dbReference type="InterPro" id="IPR022204">
    <property type="entry name" value="PpdC-like_C"/>
</dbReference>
<dbReference type="KEGG" id="yey:Y11_40731"/>
<dbReference type="GeneID" id="31411981"/>
<feature type="domain" description="Prepilin peptidase dependent protein C-like C-terminal" evidence="3">
    <location>
        <begin position="43"/>
        <end position="122"/>
    </location>
</feature>
<keyword evidence="2" id="KW-1133">Transmembrane helix</keyword>
<proteinExistence type="predicted"/>
<dbReference type="Pfam" id="PF12528">
    <property type="entry name" value="T2SSppdC"/>
    <property type="match status" value="1"/>
</dbReference>
<protein>
    <submittedName>
        <fullName evidence="4">Prepilin peptidase dependent protein C</fullName>
    </submittedName>
</protein>
<dbReference type="GO" id="GO:0016020">
    <property type="term" value="C:membrane"/>
    <property type="evidence" value="ECO:0007669"/>
    <property type="project" value="UniProtKB-SubCell"/>
</dbReference>
<keyword evidence="2" id="KW-0472">Membrane</keyword>
<organism evidence="4 5">
    <name type="scientific">Yersinia enterocolitica subsp. palearctica serotype O:3 (strain DSM 13030 / CIP 106945 / Y11)</name>
    <dbReference type="NCBI Taxonomy" id="930944"/>
    <lineage>
        <taxon>Bacteria</taxon>
        <taxon>Pseudomonadati</taxon>
        <taxon>Pseudomonadota</taxon>
        <taxon>Gammaproteobacteria</taxon>
        <taxon>Enterobacterales</taxon>
        <taxon>Yersiniaceae</taxon>
        <taxon>Yersinia</taxon>
    </lineage>
</organism>
<dbReference type="EMBL" id="FR729477">
    <property type="protein sequence ID" value="CBY28457.1"/>
    <property type="molecule type" value="Genomic_DNA"/>
</dbReference>
<dbReference type="PATRIC" id="fig|930944.6.peg.4051"/>
<feature type="transmembrane region" description="Helical" evidence="2">
    <location>
        <begin position="21"/>
        <end position="43"/>
    </location>
</feature>
<evidence type="ECO:0000313" key="4">
    <source>
        <dbReference type="EMBL" id="CBY28457.1"/>
    </source>
</evidence>
<sequence length="128" mass="14928">MPLIRYCVWRRYAKNHTQQGFSLPEALIAALFFSVSLLGLLQYHQTLLQVFSSLWQQRQAWSLLNQHIDSGADKPAKALTSGIKPHWQYHQFIKRIDGECTEFTFTLRIQPKQQAELSRWFCNTSEGS</sequence>
<name>A0A0H3P0H7_YERE1</name>
<evidence type="ECO:0000313" key="5">
    <source>
        <dbReference type="Proteomes" id="UP000008084"/>
    </source>
</evidence>
<dbReference type="PROSITE" id="PS00409">
    <property type="entry name" value="PROKAR_NTER_METHYL"/>
    <property type="match status" value="1"/>
</dbReference>
<accession>A0A0H3P0H7</accession>
<evidence type="ECO:0000256" key="1">
    <source>
        <dbReference type="ARBA" id="ARBA00004167"/>
    </source>
</evidence>
<dbReference type="RefSeq" id="WP_005165389.1">
    <property type="nucleotide sequence ID" value="NC_017564.1"/>
</dbReference>
<dbReference type="HOGENOM" id="CLU_143487_0_0_6"/>
<comment type="subcellular location">
    <subcellularLocation>
        <location evidence="1">Membrane</location>
        <topology evidence="1">Single-pass membrane protein</topology>
    </subcellularLocation>
</comment>
<evidence type="ECO:0000256" key="2">
    <source>
        <dbReference type="SAM" id="Phobius"/>
    </source>
</evidence>